<organism evidence="8 9">
    <name type="scientific">Dissulfurirhabdus thermomarina</name>
    <dbReference type="NCBI Taxonomy" id="1765737"/>
    <lineage>
        <taxon>Bacteria</taxon>
        <taxon>Deltaproteobacteria</taxon>
        <taxon>Dissulfurirhabdaceae</taxon>
        <taxon>Dissulfurirhabdus</taxon>
    </lineage>
</organism>
<proteinExistence type="inferred from homology"/>
<evidence type="ECO:0000259" key="7">
    <source>
        <dbReference type="Pfam" id="PF01029"/>
    </source>
</evidence>
<dbReference type="PANTHER" id="PTHR11078">
    <property type="entry name" value="N UTILIZATION SUBSTANCE PROTEIN B-RELATED"/>
    <property type="match status" value="1"/>
</dbReference>
<dbReference type="NCBIfam" id="TIGR01951">
    <property type="entry name" value="nusB"/>
    <property type="match status" value="1"/>
</dbReference>
<evidence type="ECO:0000313" key="8">
    <source>
        <dbReference type="EMBL" id="NDY43054.1"/>
    </source>
</evidence>
<dbReference type="InterPro" id="IPR035926">
    <property type="entry name" value="NusB-like_sf"/>
</dbReference>
<dbReference type="PANTHER" id="PTHR11078:SF3">
    <property type="entry name" value="ANTITERMINATION NUSB DOMAIN-CONTAINING PROTEIN"/>
    <property type="match status" value="1"/>
</dbReference>
<evidence type="ECO:0000313" key="9">
    <source>
        <dbReference type="Proteomes" id="UP000469346"/>
    </source>
</evidence>
<dbReference type="Gene3D" id="1.10.940.10">
    <property type="entry name" value="NusB-like"/>
    <property type="match status" value="1"/>
</dbReference>
<comment type="similarity">
    <text evidence="1 6">Belongs to the NusB family.</text>
</comment>
<dbReference type="HAMAP" id="MF_00073">
    <property type="entry name" value="NusB"/>
    <property type="match status" value="1"/>
</dbReference>
<evidence type="ECO:0000256" key="2">
    <source>
        <dbReference type="ARBA" id="ARBA00022814"/>
    </source>
</evidence>
<dbReference type="InterPro" id="IPR006027">
    <property type="entry name" value="NusB_RsmB_TIM44"/>
</dbReference>
<dbReference type="GO" id="GO:0005829">
    <property type="term" value="C:cytosol"/>
    <property type="evidence" value="ECO:0007669"/>
    <property type="project" value="TreeGrafter"/>
</dbReference>
<keyword evidence="2 6" id="KW-0889">Transcription antitermination</keyword>
<comment type="caution">
    <text evidence="8">The sequence shown here is derived from an EMBL/GenBank/DDBJ whole genome shotgun (WGS) entry which is preliminary data.</text>
</comment>
<dbReference type="GO" id="GO:0031564">
    <property type="term" value="P:transcription antitermination"/>
    <property type="evidence" value="ECO:0007669"/>
    <property type="project" value="UniProtKB-KW"/>
</dbReference>
<keyword evidence="4 6" id="KW-0805">Transcription regulation</keyword>
<name>A0A6N9TTI8_DISTH</name>
<dbReference type="GO" id="GO:0006353">
    <property type="term" value="P:DNA-templated transcription termination"/>
    <property type="evidence" value="ECO:0007669"/>
    <property type="project" value="UniProtKB-UniRule"/>
</dbReference>
<dbReference type="Pfam" id="PF01029">
    <property type="entry name" value="NusB"/>
    <property type="match status" value="1"/>
</dbReference>
<gene>
    <name evidence="6 8" type="primary">nusB</name>
    <name evidence="8" type="ORF">G3N55_09390</name>
</gene>
<evidence type="ECO:0000256" key="5">
    <source>
        <dbReference type="ARBA" id="ARBA00023163"/>
    </source>
</evidence>
<comment type="function">
    <text evidence="6">Involved in transcription antitermination. Required for transcription of ribosomal RNA (rRNA) genes. Binds specifically to the boxA antiterminator sequence of the ribosomal RNA (rrn) operons.</text>
</comment>
<dbReference type="GO" id="GO:0003723">
    <property type="term" value="F:RNA binding"/>
    <property type="evidence" value="ECO:0007669"/>
    <property type="project" value="UniProtKB-UniRule"/>
</dbReference>
<keyword evidence="5 6" id="KW-0804">Transcription</keyword>
<keyword evidence="3 6" id="KW-0694">RNA-binding</keyword>
<dbReference type="RefSeq" id="WP_163299173.1">
    <property type="nucleotide sequence ID" value="NZ_JAAGRR010000114.1"/>
</dbReference>
<evidence type="ECO:0000256" key="6">
    <source>
        <dbReference type="HAMAP-Rule" id="MF_00073"/>
    </source>
</evidence>
<dbReference type="SUPFAM" id="SSF48013">
    <property type="entry name" value="NusB-like"/>
    <property type="match status" value="1"/>
</dbReference>
<protein>
    <recommendedName>
        <fullName evidence="6">Transcription antitermination protein NusB</fullName>
    </recommendedName>
    <alternativeName>
        <fullName evidence="6">Antitermination factor NusB</fullName>
    </alternativeName>
</protein>
<dbReference type="CDD" id="cd00619">
    <property type="entry name" value="Terminator_NusB"/>
    <property type="match status" value="1"/>
</dbReference>
<dbReference type="AlphaFoldDB" id="A0A6N9TTI8"/>
<evidence type="ECO:0000256" key="3">
    <source>
        <dbReference type="ARBA" id="ARBA00022884"/>
    </source>
</evidence>
<evidence type="ECO:0000256" key="1">
    <source>
        <dbReference type="ARBA" id="ARBA00005952"/>
    </source>
</evidence>
<keyword evidence="9" id="KW-1185">Reference proteome</keyword>
<dbReference type="EMBL" id="JAAGRR010000114">
    <property type="protein sequence ID" value="NDY43054.1"/>
    <property type="molecule type" value="Genomic_DNA"/>
</dbReference>
<feature type="domain" description="NusB/RsmB/TIM44" evidence="7">
    <location>
        <begin position="8"/>
        <end position="137"/>
    </location>
</feature>
<dbReference type="InterPro" id="IPR011605">
    <property type="entry name" value="NusB_fam"/>
</dbReference>
<evidence type="ECO:0000256" key="4">
    <source>
        <dbReference type="ARBA" id="ARBA00023015"/>
    </source>
</evidence>
<sequence>MTLRSRGRAIALQLLYQLEWDGTEDLEAALREYASGLAAQVLPDDDPSLNFARQLVTGVRTHREAIDGLLKRCAKRWRLERMARVDRNILRIGAYEICFSEDVPPKVAINEAVELAKRFGTEASGAFVNGILDAVLRERGRPGRDEHEHE</sequence>
<dbReference type="Proteomes" id="UP000469346">
    <property type="component" value="Unassembled WGS sequence"/>
</dbReference>
<reference evidence="8 9" key="1">
    <citation type="submission" date="2020-02" db="EMBL/GenBank/DDBJ databases">
        <title>Comparative genomics of sulfur disproportionating microorganisms.</title>
        <authorList>
            <person name="Ward L.M."/>
            <person name="Bertran E."/>
            <person name="Johnston D.T."/>
        </authorList>
    </citation>
    <scope>NUCLEOTIDE SEQUENCE [LARGE SCALE GENOMIC DNA]</scope>
    <source>
        <strain evidence="8 9">DSM 100025</strain>
    </source>
</reference>
<accession>A0A6N9TTI8</accession>